<feature type="domain" description="AB hydrolase-1" evidence="1">
    <location>
        <begin position="39"/>
        <end position="280"/>
    </location>
</feature>
<dbReference type="EMBL" id="JABXJJ020000015">
    <property type="protein sequence ID" value="MDI5970426.1"/>
    <property type="molecule type" value="Genomic_DNA"/>
</dbReference>
<dbReference type="PANTHER" id="PTHR43194:SF2">
    <property type="entry name" value="PEROXISOMAL MEMBRANE PROTEIN LPX1"/>
    <property type="match status" value="1"/>
</dbReference>
<evidence type="ECO:0000259" key="1">
    <source>
        <dbReference type="Pfam" id="PF12697"/>
    </source>
</evidence>
<dbReference type="Gene3D" id="3.40.50.1820">
    <property type="entry name" value="alpha/beta hydrolase"/>
    <property type="match status" value="1"/>
</dbReference>
<evidence type="ECO:0000313" key="2">
    <source>
        <dbReference type="EMBL" id="MDI5970426.1"/>
    </source>
</evidence>
<protein>
    <submittedName>
        <fullName evidence="2">Alpha/beta fold hydrolase</fullName>
    </submittedName>
</protein>
<keyword evidence="2" id="KW-0378">Hydrolase</keyword>
<dbReference type="RefSeq" id="WP_271315035.1">
    <property type="nucleotide sequence ID" value="NZ_JABXJJ020000015.1"/>
</dbReference>
<organism evidence="2">
    <name type="scientific">Streptantibioticus silvisoli</name>
    <dbReference type="NCBI Taxonomy" id="2705255"/>
    <lineage>
        <taxon>Bacteria</taxon>
        <taxon>Bacillati</taxon>
        <taxon>Actinomycetota</taxon>
        <taxon>Actinomycetes</taxon>
        <taxon>Kitasatosporales</taxon>
        <taxon>Streptomycetaceae</taxon>
        <taxon>Streptantibioticus</taxon>
    </lineage>
</organism>
<dbReference type="GO" id="GO:0016787">
    <property type="term" value="F:hydrolase activity"/>
    <property type="evidence" value="ECO:0007669"/>
    <property type="project" value="UniProtKB-KW"/>
</dbReference>
<proteinExistence type="predicted"/>
<dbReference type="Pfam" id="PF12697">
    <property type="entry name" value="Abhydrolase_6"/>
    <property type="match status" value="1"/>
</dbReference>
<reference evidence="2" key="1">
    <citation type="submission" date="2023-05" db="EMBL/GenBank/DDBJ databases">
        <title>Streptantibioticus silvisoli sp. nov., acidotolerant actinomycetes 1 from pine litter.</title>
        <authorList>
            <person name="Swiecimska M."/>
            <person name="Golinska P."/>
            <person name="Sangal V."/>
            <person name="Wachnowicz B."/>
            <person name="Goodfellow M."/>
        </authorList>
    </citation>
    <scope>NUCLEOTIDE SEQUENCE</scope>
    <source>
        <strain evidence="2">SL13</strain>
    </source>
</reference>
<accession>A0AA90H337</accession>
<comment type="caution">
    <text evidence="2">The sequence shown here is derived from an EMBL/GenBank/DDBJ whole genome shotgun (WGS) entry which is preliminary data.</text>
</comment>
<name>A0AA90H337_9ACTN</name>
<gene>
    <name evidence="2" type="ORF">POF50_013925</name>
</gene>
<dbReference type="AlphaFoldDB" id="A0AA90H337"/>
<dbReference type="InterPro" id="IPR050228">
    <property type="entry name" value="Carboxylesterase_BioH"/>
</dbReference>
<dbReference type="InterPro" id="IPR029058">
    <property type="entry name" value="AB_hydrolase_fold"/>
</dbReference>
<sequence>MSRPPMLQLPDSARAYRLETSRGSFAVLDAGAARRGTALLVPGFTGSKEDFIGLLEPLAAAGWRVVAVDGRGQYETGGPRAEEAYARGELVADLMAQAKALAADRPVHLLGHSMGGLLARAAVLDGGEPQAWASLTLMSTGPAAIDAAQQVRTNLLVDALATMDLESIWQAMQEMDAAQTVDAAAVTGVADGVDEFLHQRWLANTPQQLLATGRQLMSEPDRVEELAAVGLPKLVISGEADYAWPVPWQDEMAVRLGARREVVTGAEHSPNAERPADTAALLDDFWGSATG</sequence>
<dbReference type="SUPFAM" id="SSF53474">
    <property type="entry name" value="alpha/beta-Hydrolases"/>
    <property type="match status" value="1"/>
</dbReference>
<dbReference type="InterPro" id="IPR000073">
    <property type="entry name" value="AB_hydrolase_1"/>
</dbReference>
<dbReference type="PANTHER" id="PTHR43194">
    <property type="entry name" value="HYDROLASE ALPHA/BETA FOLD FAMILY"/>
    <property type="match status" value="1"/>
</dbReference>